<accession>A0ABQ0F3X2</accession>
<sequence>MAKNLEVVDDGGFKPRTDKKGVFPDDLGGQQRNQIP</sequence>
<gene>
    <name evidence="2" type="ORF">APTSU1_000912000</name>
</gene>
<comment type="caution">
    <text evidence="2">The sequence shown here is derived from an EMBL/GenBank/DDBJ whole genome shotgun (WGS) entry which is preliminary data.</text>
</comment>
<dbReference type="EMBL" id="BAAFST010000009">
    <property type="protein sequence ID" value="GAB1293887.1"/>
    <property type="molecule type" value="Genomic_DNA"/>
</dbReference>
<evidence type="ECO:0000313" key="3">
    <source>
        <dbReference type="Proteomes" id="UP001623349"/>
    </source>
</evidence>
<feature type="region of interest" description="Disordered" evidence="1">
    <location>
        <begin position="1"/>
        <end position="36"/>
    </location>
</feature>
<name>A0ABQ0F3X2_APOSI</name>
<proteinExistence type="predicted"/>
<keyword evidence="3" id="KW-1185">Reference proteome</keyword>
<dbReference type="Proteomes" id="UP001623349">
    <property type="component" value="Unassembled WGS sequence"/>
</dbReference>
<protein>
    <submittedName>
        <fullName evidence="2">Uncharacterized protein</fullName>
    </submittedName>
</protein>
<feature type="compositionally biased region" description="Basic and acidic residues" evidence="1">
    <location>
        <begin position="11"/>
        <end position="23"/>
    </location>
</feature>
<evidence type="ECO:0000313" key="2">
    <source>
        <dbReference type="EMBL" id="GAB1293887.1"/>
    </source>
</evidence>
<reference evidence="2 3" key="1">
    <citation type="submission" date="2024-08" db="EMBL/GenBank/DDBJ databases">
        <title>The draft genome of Apodemus speciosus.</title>
        <authorList>
            <person name="Nabeshima K."/>
            <person name="Suzuki S."/>
            <person name="Onuma M."/>
        </authorList>
    </citation>
    <scope>NUCLEOTIDE SEQUENCE [LARGE SCALE GENOMIC DNA]</scope>
    <source>
        <strain evidence="2">IB14-021</strain>
    </source>
</reference>
<evidence type="ECO:0000256" key="1">
    <source>
        <dbReference type="SAM" id="MobiDB-lite"/>
    </source>
</evidence>
<organism evidence="2 3">
    <name type="scientific">Apodemus speciosus</name>
    <name type="common">Large Japanese field mouse</name>
    <dbReference type="NCBI Taxonomy" id="105296"/>
    <lineage>
        <taxon>Eukaryota</taxon>
        <taxon>Metazoa</taxon>
        <taxon>Chordata</taxon>
        <taxon>Craniata</taxon>
        <taxon>Vertebrata</taxon>
        <taxon>Euteleostomi</taxon>
        <taxon>Mammalia</taxon>
        <taxon>Eutheria</taxon>
        <taxon>Euarchontoglires</taxon>
        <taxon>Glires</taxon>
        <taxon>Rodentia</taxon>
        <taxon>Myomorpha</taxon>
        <taxon>Muroidea</taxon>
        <taxon>Muridae</taxon>
        <taxon>Murinae</taxon>
        <taxon>Apodemus</taxon>
    </lineage>
</organism>